<dbReference type="InterPro" id="IPR012944">
    <property type="entry name" value="SusD_RagB_dom"/>
</dbReference>
<evidence type="ECO:0000313" key="8">
    <source>
        <dbReference type="EMBL" id="GGC12647.1"/>
    </source>
</evidence>
<organism evidence="8 9">
    <name type="scientific">Parapedobacter defluvii</name>
    <dbReference type="NCBI Taxonomy" id="2045106"/>
    <lineage>
        <taxon>Bacteria</taxon>
        <taxon>Pseudomonadati</taxon>
        <taxon>Bacteroidota</taxon>
        <taxon>Sphingobacteriia</taxon>
        <taxon>Sphingobacteriales</taxon>
        <taxon>Sphingobacteriaceae</taxon>
        <taxon>Parapedobacter</taxon>
    </lineage>
</organism>
<proteinExistence type="inferred from homology"/>
<dbReference type="Pfam" id="PF07980">
    <property type="entry name" value="SusD_RagB"/>
    <property type="match status" value="1"/>
</dbReference>
<feature type="domain" description="RagB/SusD" evidence="6">
    <location>
        <begin position="340"/>
        <end position="458"/>
    </location>
</feature>
<feature type="domain" description="SusD-like N-terminal" evidence="7">
    <location>
        <begin position="86"/>
        <end position="223"/>
    </location>
</feature>
<dbReference type="Pfam" id="PF14322">
    <property type="entry name" value="SusD-like_3"/>
    <property type="match status" value="1"/>
</dbReference>
<dbReference type="RefSeq" id="WP_229717329.1">
    <property type="nucleotide sequence ID" value="NZ_BMIK01000001.1"/>
</dbReference>
<protein>
    <submittedName>
        <fullName evidence="8">Membrane protein</fullName>
    </submittedName>
</protein>
<keyword evidence="3" id="KW-0732">Signal</keyword>
<keyword evidence="9" id="KW-1185">Reference proteome</keyword>
<comment type="subcellular location">
    <subcellularLocation>
        <location evidence="1">Cell outer membrane</location>
    </subcellularLocation>
</comment>
<evidence type="ECO:0000256" key="1">
    <source>
        <dbReference type="ARBA" id="ARBA00004442"/>
    </source>
</evidence>
<dbReference type="SUPFAM" id="SSF48452">
    <property type="entry name" value="TPR-like"/>
    <property type="match status" value="1"/>
</dbReference>
<dbReference type="InterPro" id="IPR011990">
    <property type="entry name" value="TPR-like_helical_dom_sf"/>
</dbReference>
<gene>
    <name evidence="8" type="ORF">GCM10011386_00380</name>
</gene>
<keyword evidence="4" id="KW-0472">Membrane</keyword>
<evidence type="ECO:0000256" key="4">
    <source>
        <dbReference type="ARBA" id="ARBA00023136"/>
    </source>
</evidence>
<name>A0ABQ1KWF1_9SPHI</name>
<dbReference type="Gene3D" id="1.25.40.390">
    <property type="match status" value="1"/>
</dbReference>
<reference evidence="9" key="1">
    <citation type="journal article" date="2019" name="Int. J. Syst. Evol. Microbiol.">
        <title>The Global Catalogue of Microorganisms (GCM) 10K type strain sequencing project: providing services to taxonomists for standard genome sequencing and annotation.</title>
        <authorList>
            <consortium name="The Broad Institute Genomics Platform"/>
            <consortium name="The Broad Institute Genome Sequencing Center for Infectious Disease"/>
            <person name="Wu L."/>
            <person name="Ma J."/>
        </authorList>
    </citation>
    <scope>NUCLEOTIDE SEQUENCE [LARGE SCALE GENOMIC DNA]</scope>
    <source>
        <strain evidence="9">CGMCC 1.15342</strain>
    </source>
</reference>
<sequence>MNFRFFNYTTIKRYAYAIAVAMLLNACDSFLEIDPKEAIAEELAIVDKTSLNTAIRGAYRALGAADYYGEGYVNLGFVPSGDVIYNVADNISDLNFRSTDAAFIGPWAAIYNTINIANHIIEKAPAVTDLNLTDTERNTIVGEAHFIRALAYFDLARGWGGVPIKLSATNDPDGDGFTPRSTRDEVYDLVESELQLAETLLPETINRIRATKYTVWALQARLALYRGQWPEAISYSTKVIDQTGSYRLVTPFRAWFRDNAVQTQESIFEVAFSAQNLNGMRTRMSLLANGGEYRYRPGDPVVSKLRNPATGGGRVALLDSAQQSGATQYAGALYYRSPATDPSYVLRIAEQYLIRAEAHAQRRELAEAKADLDQVRVRAGLTASTATTAEELLDAILEENRLEFLWEAHRWFDLARTGRLKEKIEELKPNLTIQAYQQLFPIPVDEVTLGGLEQNPGY</sequence>
<evidence type="ECO:0000256" key="3">
    <source>
        <dbReference type="ARBA" id="ARBA00022729"/>
    </source>
</evidence>
<dbReference type="EMBL" id="BMIK01000001">
    <property type="protein sequence ID" value="GGC12647.1"/>
    <property type="molecule type" value="Genomic_DNA"/>
</dbReference>
<evidence type="ECO:0000313" key="9">
    <source>
        <dbReference type="Proteomes" id="UP000597338"/>
    </source>
</evidence>
<evidence type="ECO:0000259" key="6">
    <source>
        <dbReference type="Pfam" id="PF07980"/>
    </source>
</evidence>
<dbReference type="InterPro" id="IPR033985">
    <property type="entry name" value="SusD-like_N"/>
</dbReference>
<accession>A0ABQ1KWF1</accession>
<comment type="similarity">
    <text evidence="2">Belongs to the SusD family.</text>
</comment>
<dbReference type="Proteomes" id="UP000597338">
    <property type="component" value="Unassembled WGS sequence"/>
</dbReference>
<dbReference type="CDD" id="cd08977">
    <property type="entry name" value="SusD"/>
    <property type="match status" value="1"/>
</dbReference>
<keyword evidence="5" id="KW-0998">Cell outer membrane</keyword>
<evidence type="ECO:0000256" key="5">
    <source>
        <dbReference type="ARBA" id="ARBA00023237"/>
    </source>
</evidence>
<evidence type="ECO:0000259" key="7">
    <source>
        <dbReference type="Pfam" id="PF14322"/>
    </source>
</evidence>
<comment type="caution">
    <text evidence="8">The sequence shown here is derived from an EMBL/GenBank/DDBJ whole genome shotgun (WGS) entry which is preliminary data.</text>
</comment>
<evidence type="ECO:0000256" key="2">
    <source>
        <dbReference type="ARBA" id="ARBA00006275"/>
    </source>
</evidence>